<dbReference type="InterPro" id="IPR001173">
    <property type="entry name" value="Glyco_trans_2-like"/>
</dbReference>
<dbReference type="PANTHER" id="PTHR43685:SF3">
    <property type="entry name" value="SLR2126 PROTEIN"/>
    <property type="match status" value="1"/>
</dbReference>
<dbReference type="PANTHER" id="PTHR43685">
    <property type="entry name" value="GLYCOSYLTRANSFERASE"/>
    <property type="match status" value="1"/>
</dbReference>
<reference evidence="5" key="1">
    <citation type="submission" date="2016-10" db="EMBL/GenBank/DDBJ databases">
        <authorList>
            <person name="Varghese N."/>
            <person name="Submissions S."/>
        </authorList>
    </citation>
    <scope>NUCLEOTIDE SEQUENCE [LARGE SCALE GENOMIC DNA]</scope>
    <source>
        <strain evidence="5">CGMCC 4.3516</strain>
    </source>
</reference>
<evidence type="ECO:0000256" key="2">
    <source>
        <dbReference type="SAM" id="MobiDB-lite"/>
    </source>
</evidence>
<gene>
    <name evidence="4" type="ORF">SAMN05216270_12096</name>
</gene>
<evidence type="ECO:0000313" key="5">
    <source>
        <dbReference type="Proteomes" id="UP000198949"/>
    </source>
</evidence>
<dbReference type="InterPro" id="IPR029044">
    <property type="entry name" value="Nucleotide-diphossugar_trans"/>
</dbReference>
<feature type="domain" description="Glycosyltransferase 2-like" evidence="3">
    <location>
        <begin position="37"/>
        <end position="155"/>
    </location>
</feature>
<dbReference type="Proteomes" id="UP000198949">
    <property type="component" value="Unassembled WGS sequence"/>
</dbReference>
<evidence type="ECO:0000259" key="3">
    <source>
        <dbReference type="Pfam" id="PF00535"/>
    </source>
</evidence>
<dbReference type="Gene3D" id="3.90.550.10">
    <property type="entry name" value="Spore Coat Polysaccharide Biosynthesis Protein SpsA, Chain A"/>
    <property type="match status" value="1"/>
</dbReference>
<dbReference type="EMBL" id="FNAD01000020">
    <property type="protein sequence ID" value="SDE41020.1"/>
    <property type="molecule type" value="Genomic_DNA"/>
</dbReference>
<sequence>MNQPVSTTGPQLRVKRNRYDGLGVPELGRWSPDRVVSVVIPAYGAQDKLDVTLAALAAQTYPAHLLDVVVVDDGSAPPLRLPQVRPERTRLIANSPGSWGIASAVDAGVEAAEGEVVLRLDSDVIAEDRHVEAHARWHQDVDYCVVIGNLAFVEIEGIALDPVKVRAAVEARDPESFFGPQETGESWEAALLERSDRLLDDELHAYSVTNGATVSFTKALYRRSGGLDTALRLGSDTELGYRQAQAGAVFVPDAAARAWHLGRSQLQSRNEEGKRYRQPFVANRVPTLRYLRAHPGIAWGVPYVEVVVEAGGAAFEAVTASVASALSGTLSDVRVSLVGPWSSLKDDRVRPLDDPQLDLRLIREVFAGDSRVSYVEEAAVTAAPAPFRLTLGAGTVLRPDGLRDLVAVADKERVGRVKCLVGTFGDEPAAVLDRTAALARALDTQGPGEDLDTAIDESWGLWWADGEGWFGDWAEEDASRPPSHLLQRTASLEASIRRLEAREEELRQRITRWNRAGNAARDEAKEWEQAARHWRQASDAWQGSGKAPARRSFTQRVKGRLRRGLGR</sequence>
<dbReference type="Pfam" id="PF00535">
    <property type="entry name" value="Glycos_transf_2"/>
    <property type="match status" value="1"/>
</dbReference>
<dbReference type="RefSeq" id="WP_091040194.1">
    <property type="nucleotide sequence ID" value="NZ_FNAD01000020.1"/>
</dbReference>
<feature type="compositionally biased region" description="Basic residues" evidence="2">
    <location>
        <begin position="557"/>
        <end position="567"/>
    </location>
</feature>
<accession>A0A1G7CQH8</accession>
<feature type="region of interest" description="Disordered" evidence="2">
    <location>
        <begin position="518"/>
        <end position="567"/>
    </location>
</feature>
<keyword evidence="1" id="KW-0175">Coiled coil</keyword>
<feature type="coiled-coil region" evidence="1">
    <location>
        <begin position="489"/>
        <end position="516"/>
    </location>
</feature>
<dbReference type="CDD" id="cd00761">
    <property type="entry name" value="Glyco_tranf_GTA_type"/>
    <property type="match status" value="1"/>
</dbReference>
<dbReference type="AlphaFoldDB" id="A0A1G7CQH8"/>
<feature type="compositionally biased region" description="Basic and acidic residues" evidence="2">
    <location>
        <begin position="520"/>
        <end position="531"/>
    </location>
</feature>
<dbReference type="SUPFAM" id="SSF53448">
    <property type="entry name" value="Nucleotide-diphospho-sugar transferases"/>
    <property type="match status" value="1"/>
</dbReference>
<proteinExistence type="predicted"/>
<evidence type="ECO:0000313" key="4">
    <source>
        <dbReference type="EMBL" id="SDE41020.1"/>
    </source>
</evidence>
<evidence type="ECO:0000256" key="1">
    <source>
        <dbReference type="SAM" id="Coils"/>
    </source>
</evidence>
<dbReference type="STRING" id="58114.SAMN05216270_12096"/>
<name>A0A1G7CQH8_9ACTN</name>
<dbReference type="GO" id="GO:0016740">
    <property type="term" value="F:transferase activity"/>
    <property type="evidence" value="ECO:0007669"/>
    <property type="project" value="UniProtKB-KW"/>
</dbReference>
<organism evidence="4 5">
    <name type="scientific">Glycomyces harbinensis</name>
    <dbReference type="NCBI Taxonomy" id="58114"/>
    <lineage>
        <taxon>Bacteria</taxon>
        <taxon>Bacillati</taxon>
        <taxon>Actinomycetota</taxon>
        <taxon>Actinomycetes</taxon>
        <taxon>Glycomycetales</taxon>
        <taxon>Glycomycetaceae</taxon>
        <taxon>Glycomyces</taxon>
    </lineage>
</organism>
<keyword evidence="4" id="KW-0808">Transferase</keyword>
<dbReference type="InterPro" id="IPR050834">
    <property type="entry name" value="Glycosyltransf_2"/>
</dbReference>
<keyword evidence="5" id="KW-1185">Reference proteome</keyword>
<protein>
    <submittedName>
        <fullName evidence="4">Glycosyltransferase, GT2 family</fullName>
    </submittedName>
</protein>
<dbReference type="OrthoDB" id="5168148at2"/>